<feature type="chain" id="PRO_5045327939" evidence="7">
    <location>
        <begin position="26"/>
        <end position="384"/>
    </location>
</feature>
<dbReference type="Proteomes" id="UP001078443">
    <property type="component" value="Unassembled WGS sequence"/>
</dbReference>
<reference evidence="8" key="1">
    <citation type="submission" date="2022-12" db="EMBL/GenBank/DDBJ databases">
        <authorList>
            <person name="Wang J."/>
        </authorList>
    </citation>
    <scope>NUCLEOTIDE SEQUENCE</scope>
    <source>
        <strain evidence="8">HY-45-18</strain>
    </source>
</reference>
<accession>A0ABT4CVC5</accession>
<evidence type="ECO:0000256" key="2">
    <source>
        <dbReference type="ARBA" id="ARBA00022452"/>
    </source>
</evidence>
<gene>
    <name evidence="8" type="ORF">OW763_01050</name>
</gene>
<feature type="signal peptide" evidence="7">
    <location>
        <begin position="1"/>
        <end position="25"/>
    </location>
</feature>
<keyword evidence="5" id="KW-0998">Cell outer membrane</keyword>
<keyword evidence="6" id="KW-0175">Coiled coil</keyword>
<sequence>MNKKMKTATLAMALIGVLGIGSSSAWGSVSKNSQVDLNDIIRFTTGNNSELNLFEKKIKVKDRWYHEALDDDNDDEYVDKDKKAYDEEMRRYVYPFKRDWEINELEWERAQKQDEVVLKATEAYYNIMLQNEMIEIQEKKIERLTQVLENKKQQIKYGTQAQVSLIEDETKLTDAKIKLQQFKNDEEEIRIKLNMTTGKQVNEVLNLKKADIPYEVFKVDKLDDIIENMLIKYHTIKSMNEKQKIDIKQKDVVKDYVDNHKSEIENALKPSQDYKNKEEDLEDEIIELGYKMEDEKRNIEAKIRMDYNGILNLENDIEARKLDCDKANTLLETEKAKLKVGLSTQVQCDAAEENKLMAVCEYNKAKLNYYIAEENFKNYTKVVR</sequence>
<comment type="subcellular location">
    <subcellularLocation>
        <location evidence="1">Cell outer membrane</location>
    </subcellularLocation>
</comment>
<evidence type="ECO:0000313" key="8">
    <source>
        <dbReference type="EMBL" id="MCY6482942.1"/>
    </source>
</evidence>
<comment type="caution">
    <text evidence="8">The sequence shown here is derived from an EMBL/GenBank/DDBJ whole genome shotgun (WGS) entry which is preliminary data.</text>
</comment>
<evidence type="ECO:0000256" key="5">
    <source>
        <dbReference type="ARBA" id="ARBA00023237"/>
    </source>
</evidence>
<evidence type="ECO:0000256" key="4">
    <source>
        <dbReference type="ARBA" id="ARBA00023136"/>
    </source>
</evidence>
<dbReference type="RefSeq" id="WP_268039209.1">
    <property type="nucleotide sequence ID" value="NZ_JAPQER010000001.1"/>
</dbReference>
<feature type="coiled-coil region" evidence="6">
    <location>
        <begin position="134"/>
        <end position="192"/>
    </location>
</feature>
<keyword evidence="4" id="KW-0472">Membrane</keyword>
<dbReference type="InterPro" id="IPR051906">
    <property type="entry name" value="TolC-like"/>
</dbReference>
<keyword evidence="3" id="KW-0812">Transmembrane</keyword>
<dbReference type="PANTHER" id="PTHR30026:SF20">
    <property type="entry name" value="OUTER MEMBRANE PROTEIN TOLC"/>
    <property type="match status" value="1"/>
</dbReference>
<dbReference type="PANTHER" id="PTHR30026">
    <property type="entry name" value="OUTER MEMBRANE PROTEIN TOLC"/>
    <property type="match status" value="1"/>
</dbReference>
<evidence type="ECO:0000256" key="3">
    <source>
        <dbReference type="ARBA" id="ARBA00022692"/>
    </source>
</evidence>
<protein>
    <submittedName>
        <fullName evidence="8">TolC family protein</fullName>
    </submittedName>
</protein>
<keyword evidence="9" id="KW-1185">Reference proteome</keyword>
<dbReference type="Gene3D" id="1.20.1600.10">
    <property type="entry name" value="Outer membrane efflux proteins (OEP)"/>
    <property type="match status" value="2"/>
</dbReference>
<dbReference type="SUPFAM" id="SSF56954">
    <property type="entry name" value="Outer membrane efflux proteins (OEP)"/>
    <property type="match status" value="1"/>
</dbReference>
<evidence type="ECO:0000256" key="7">
    <source>
        <dbReference type="SAM" id="SignalP"/>
    </source>
</evidence>
<evidence type="ECO:0000256" key="1">
    <source>
        <dbReference type="ARBA" id="ARBA00004442"/>
    </source>
</evidence>
<dbReference type="EMBL" id="JAPQER010000001">
    <property type="protein sequence ID" value="MCY6482942.1"/>
    <property type="molecule type" value="Genomic_DNA"/>
</dbReference>
<organism evidence="8 9">
    <name type="scientific">Clostridium aestuarii</name>
    <dbReference type="NCBI Taxonomy" id="338193"/>
    <lineage>
        <taxon>Bacteria</taxon>
        <taxon>Bacillati</taxon>
        <taxon>Bacillota</taxon>
        <taxon>Clostridia</taxon>
        <taxon>Eubacteriales</taxon>
        <taxon>Clostridiaceae</taxon>
        <taxon>Clostridium</taxon>
    </lineage>
</organism>
<evidence type="ECO:0000313" key="9">
    <source>
        <dbReference type="Proteomes" id="UP001078443"/>
    </source>
</evidence>
<keyword evidence="2" id="KW-1134">Transmembrane beta strand</keyword>
<keyword evidence="7" id="KW-0732">Signal</keyword>
<proteinExistence type="predicted"/>
<evidence type="ECO:0000256" key="6">
    <source>
        <dbReference type="SAM" id="Coils"/>
    </source>
</evidence>
<name>A0ABT4CVC5_9CLOT</name>